<feature type="domain" description="Acyl-CoA oxidase/dehydrogenase middle" evidence="7">
    <location>
        <begin position="183"/>
        <end position="276"/>
    </location>
</feature>
<dbReference type="PROSITE" id="PS00072">
    <property type="entry name" value="ACYL_COA_DH_1"/>
    <property type="match status" value="1"/>
</dbReference>
<evidence type="ECO:0000256" key="5">
    <source>
        <dbReference type="RuleBase" id="RU362125"/>
    </source>
</evidence>
<evidence type="ECO:0000259" key="8">
    <source>
        <dbReference type="Pfam" id="PF18158"/>
    </source>
</evidence>
<evidence type="ECO:0000313" key="9">
    <source>
        <dbReference type="EMBL" id="RDI59907.1"/>
    </source>
</evidence>
<evidence type="ECO:0000256" key="4">
    <source>
        <dbReference type="ARBA" id="ARBA00022827"/>
    </source>
</evidence>
<dbReference type="Pfam" id="PF18158">
    <property type="entry name" value="AidB_N"/>
    <property type="match status" value="1"/>
</dbReference>
<protein>
    <submittedName>
        <fullName evidence="9">Putative acyl-CoA dehydrogenase</fullName>
    </submittedName>
</protein>
<dbReference type="Proteomes" id="UP000254925">
    <property type="component" value="Unassembled WGS sequence"/>
</dbReference>
<keyword evidence="10" id="KW-1185">Reference proteome</keyword>
<dbReference type="Pfam" id="PF00441">
    <property type="entry name" value="Acyl-CoA_dh_1"/>
    <property type="match status" value="1"/>
</dbReference>
<dbReference type="SUPFAM" id="SSF56645">
    <property type="entry name" value="Acyl-CoA dehydrogenase NM domain-like"/>
    <property type="match status" value="1"/>
</dbReference>
<feature type="domain" description="Adaptive response protein AidB N-terminal" evidence="8">
    <location>
        <begin position="8"/>
        <end position="168"/>
    </location>
</feature>
<dbReference type="Gene3D" id="1.20.140.10">
    <property type="entry name" value="Butyryl-CoA Dehydrogenase, subunit A, domain 3"/>
    <property type="match status" value="1"/>
</dbReference>
<dbReference type="PROSITE" id="PS00073">
    <property type="entry name" value="ACYL_COA_DH_2"/>
    <property type="match status" value="1"/>
</dbReference>
<evidence type="ECO:0000256" key="1">
    <source>
        <dbReference type="ARBA" id="ARBA00001974"/>
    </source>
</evidence>
<dbReference type="SUPFAM" id="SSF47203">
    <property type="entry name" value="Acyl-CoA dehydrogenase C-terminal domain-like"/>
    <property type="match status" value="1"/>
</dbReference>
<keyword evidence="4 5" id="KW-0274">FAD</keyword>
<dbReference type="InterPro" id="IPR009075">
    <property type="entry name" value="AcylCo_DH/oxidase_C"/>
</dbReference>
<dbReference type="Pfam" id="PF02770">
    <property type="entry name" value="Acyl-CoA_dh_M"/>
    <property type="match status" value="1"/>
</dbReference>
<accession>A0A370HN84</accession>
<feature type="domain" description="Acyl-CoA dehydrogenase/oxidase C-terminal" evidence="6">
    <location>
        <begin position="286"/>
        <end position="438"/>
    </location>
</feature>
<dbReference type="InterPro" id="IPR052904">
    <property type="entry name" value="Acyl-CoA_dehydrogenase-like"/>
</dbReference>
<dbReference type="InterPro" id="IPR041504">
    <property type="entry name" value="AidB_N"/>
</dbReference>
<comment type="cofactor">
    <cofactor evidence="1 5">
        <name>FAD</name>
        <dbReference type="ChEBI" id="CHEBI:57692"/>
    </cofactor>
</comment>
<evidence type="ECO:0000256" key="3">
    <source>
        <dbReference type="ARBA" id="ARBA00022630"/>
    </source>
</evidence>
<evidence type="ECO:0000256" key="2">
    <source>
        <dbReference type="ARBA" id="ARBA00009347"/>
    </source>
</evidence>
<keyword evidence="5" id="KW-0560">Oxidoreductase</keyword>
<dbReference type="AlphaFoldDB" id="A0A370HN84"/>
<dbReference type="RefSeq" id="WP_114769630.1">
    <property type="nucleotide sequence ID" value="NZ_QQBB01000003.1"/>
</dbReference>
<dbReference type="InterPro" id="IPR036250">
    <property type="entry name" value="AcylCo_DH-like_C"/>
</dbReference>
<dbReference type="EMBL" id="QQBB01000003">
    <property type="protein sequence ID" value="RDI59907.1"/>
    <property type="molecule type" value="Genomic_DNA"/>
</dbReference>
<organism evidence="9 10">
    <name type="scientific">Microvirga subterranea</name>
    <dbReference type="NCBI Taxonomy" id="186651"/>
    <lineage>
        <taxon>Bacteria</taxon>
        <taxon>Pseudomonadati</taxon>
        <taxon>Pseudomonadota</taxon>
        <taxon>Alphaproteobacteria</taxon>
        <taxon>Hyphomicrobiales</taxon>
        <taxon>Methylobacteriaceae</taxon>
        <taxon>Microvirga</taxon>
    </lineage>
</organism>
<keyword evidence="3 5" id="KW-0285">Flavoprotein</keyword>
<evidence type="ECO:0000259" key="7">
    <source>
        <dbReference type="Pfam" id="PF02770"/>
    </source>
</evidence>
<evidence type="ECO:0000259" key="6">
    <source>
        <dbReference type="Pfam" id="PF00441"/>
    </source>
</evidence>
<dbReference type="GO" id="GO:0003995">
    <property type="term" value="F:acyl-CoA dehydrogenase activity"/>
    <property type="evidence" value="ECO:0007669"/>
    <property type="project" value="InterPro"/>
</dbReference>
<dbReference type="Gene3D" id="6.10.250.600">
    <property type="match status" value="1"/>
</dbReference>
<gene>
    <name evidence="9" type="ORF">DES45_103163</name>
</gene>
<name>A0A370HN84_9HYPH</name>
<dbReference type="PANTHER" id="PTHR42707:SF3">
    <property type="entry name" value="ACYL-COA DEHYDROGENASE AIDB-RELATED"/>
    <property type="match status" value="1"/>
</dbReference>
<dbReference type="InterPro" id="IPR006091">
    <property type="entry name" value="Acyl-CoA_Oxase/DH_mid-dom"/>
</dbReference>
<dbReference type="OrthoDB" id="9771038at2"/>
<dbReference type="InterPro" id="IPR006089">
    <property type="entry name" value="Acyl-CoA_DH_CS"/>
</dbReference>
<reference evidence="9 10" key="1">
    <citation type="submission" date="2018-07" db="EMBL/GenBank/DDBJ databases">
        <title>Genomic Encyclopedia of Type Strains, Phase IV (KMG-IV): sequencing the most valuable type-strain genomes for metagenomic binning, comparative biology and taxonomic classification.</title>
        <authorList>
            <person name="Goeker M."/>
        </authorList>
    </citation>
    <scope>NUCLEOTIDE SEQUENCE [LARGE SCALE GENOMIC DNA]</scope>
    <source>
        <strain evidence="9 10">DSM 14364</strain>
    </source>
</reference>
<evidence type="ECO:0000313" key="10">
    <source>
        <dbReference type="Proteomes" id="UP000254925"/>
    </source>
</evidence>
<sequence length="545" mass="58868">MITHEVLNQTPSFGDVNLVTSDQPLLDALRANGVEDPQDRLRDFGAAWGSAERLDLGRLANENPPKLRTHDPRGIRIDAVEFHPAYHALMRASMADGLHASTWDKADPAHPVGRGHVERAARLYTVAGVESGHVCPMTMTHASVAALAAAPSRLKEWLPKIRSRGYDPRFIPFWEKHSVTLGMGMTEKQGGTDVRANTTRAKPAAGDEYALTGHKWFMSAPMCDAFLVLAQAPGGLTCFLVPRFRPDGSLNALRLQRLKDKLGNRSNASSEVEFDEAFAWRIGEEGRGVRTIINMVQLTRLDCAVASAGLVRMGLVLAHHHARHRTVFQKKLIDQPAMRAVLADLALESEAMTALALRLAASFDHAAGNEQEAAFARIVTPAAKFGICKAAPNLLYEAMEALGGNGYVEEGPLPRLYREAPVNAIWEGSGNVIALDLLRAESREPAAAAGVLERLMADVANLPGASEAARDVMLALQSPEAESRARFVADRLFTLAATAALASSAPEEITRAYALTRLASPVRMIGANDLGSAAKPLLDRVFVSI</sequence>
<dbReference type="PANTHER" id="PTHR42707">
    <property type="entry name" value="ACYL-COA DEHYDROGENASE"/>
    <property type="match status" value="1"/>
</dbReference>
<proteinExistence type="inferred from homology"/>
<comment type="similarity">
    <text evidence="2 5">Belongs to the acyl-CoA dehydrogenase family.</text>
</comment>
<comment type="caution">
    <text evidence="9">The sequence shown here is derived from an EMBL/GenBank/DDBJ whole genome shotgun (WGS) entry which is preliminary data.</text>
</comment>
<dbReference type="InterPro" id="IPR009100">
    <property type="entry name" value="AcylCoA_DH/oxidase_NM_dom_sf"/>
</dbReference>
<dbReference type="Gene3D" id="2.40.110.20">
    <property type="match status" value="1"/>
</dbReference>